<dbReference type="RefSeq" id="WP_377512848.1">
    <property type="nucleotide sequence ID" value="NZ_JBHSQS010000009.1"/>
</dbReference>
<accession>A0ABW1H8R5</accession>
<keyword evidence="1" id="KW-0812">Transmembrane</keyword>
<name>A0ABW1H8R5_9ACTN</name>
<gene>
    <name evidence="2" type="ORF">ACFQGL_17070</name>
</gene>
<organism evidence="2 3">
    <name type="scientific">Micromonospora vulcania</name>
    <dbReference type="NCBI Taxonomy" id="1441873"/>
    <lineage>
        <taxon>Bacteria</taxon>
        <taxon>Bacillati</taxon>
        <taxon>Actinomycetota</taxon>
        <taxon>Actinomycetes</taxon>
        <taxon>Micromonosporales</taxon>
        <taxon>Micromonosporaceae</taxon>
        <taxon>Micromonospora</taxon>
    </lineage>
</organism>
<keyword evidence="3" id="KW-1185">Reference proteome</keyword>
<evidence type="ECO:0000313" key="3">
    <source>
        <dbReference type="Proteomes" id="UP001596226"/>
    </source>
</evidence>
<dbReference type="EMBL" id="JBHSQS010000009">
    <property type="protein sequence ID" value="MFC5925057.1"/>
    <property type="molecule type" value="Genomic_DNA"/>
</dbReference>
<feature type="transmembrane region" description="Helical" evidence="1">
    <location>
        <begin position="21"/>
        <end position="50"/>
    </location>
</feature>
<evidence type="ECO:0000256" key="1">
    <source>
        <dbReference type="SAM" id="Phobius"/>
    </source>
</evidence>
<dbReference type="Proteomes" id="UP001596226">
    <property type="component" value="Unassembled WGS sequence"/>
</dbReference>
<keyword evidence="1" id="KW-1133">Transmembrane helix</keyword>
<sequence length="85" mass="9295">MPQLVTVRVKRPDRRPIRVWVPVLPVVLLLAPIVVLVVLAAIVACLVFHIGVARALGTTWRVISALPGARFDIEQGRTAVLVSVR</sequence>
<proteinExistence type="predicted"/>
<keyword evidence="1" id="KW-0472">Membrane</keyword>
<evidence type="ECO:0000313" key="2">
    <source>
        <dbReference type="EMBL" id="MFC5925057.1"/>
    </source>
</evidence>
<comment type="caution">
    <text evidence="2">The sequence shown here is derived from an EMBL/GenBank/DDBJ whole genome shotgun (WGS) entry which is preliminary data.</text>
</comment>
<reference evidence="3" key="1">
    <citation type="journal article" date="2019" name="Int. J. Syst. Evol. Microbiol.">
        <title>The Global Catalogue of Microorganisms (GCM) 10K type strain sequencing project: providing services to taxonomists for standard genome sequencing and annotation.</title>
        <authorList>
            <consortium name="The Broad Institute Genomics Platform"/>
            <consortium name="The Broad Institute Genome Sequencing Center for Infectious Disease"/>
            <person name="Wu L."/>
            <person name="Ma J."/>
        </authorList>
    </citation>
    <scope>NUCLEOTIDE SEQUENCE [LARGE SCALE GENOMIC DNA]</scope>
    <source>
        <strain evidence="3">CGMCC 4.7144</strain>
    </source>
</reference>
<protein>
    <submittedName>
        <fullName evidence="2">Uncharacterized protein</fullName>
    </submittedName>
</protein>